<dbReference type="PANTHER" id="PTHR30015:SF7">
    <property type="entry name" value="TYPE IV METHYL-DIRECTED RESTRICTION ENZYME ECOKMRR"/>
    <property type="match status" value="1"/>
</dbReference>
<dbReference type="SUPFAM" id="SSF52980">
    <property type="entry name" value="Restriction endonuclease-like"/>
    <property type="match status" value="1"/>
</dbReference>
<organism evidence="2 3">
    <name type="scientific">Bacillus salitolerans</name>
    <dbReference type="NCBI Taxonomy" id="1437434"/>
    <lineage>
        <taxon>Bacteria</taxon>
        <taxon>Bacillati</taxon>
        <taxon>Bacillota</taxon>
        <taxon>Bacilli</taxon>
        <taxon>Bacillales</taxon>
        <taxon>Bacillaceae</taxon>
        <taxon>Bacillus</taxon>
    </lineage>
</organism>
<comment type="caution">
    <text evidence="2">The sequence shown here is derived from an EMBL/GenBank/DDBJ whole genome shotgun (WGS) entry which is preliminary data.</text>
</comment>
<dbReference type="Proteomes" id="UP001597214">
    <property type="component" value="Unassembled WGS sequence"/>
</dbReference>
<dbReference type="GO" id="GO:0016787">
    <property type="term" value="F:hydrolase activity"/>
    <property type="evidence" value="ECO:0007669"/>
    <property type="project" value="UniProtKB-KW"/>
</dbReference>
<accession>A0ABW4LM14</accession>
<dbReference type="InterPro" id="IPR052906">
    <property type="entry name" value="Type_IV_Methyl-Rstrct_Enzyme"/>
</dbReference>
<evidence type="ECO:0000313" key="3">
    <source>
        <dbReference type="Proteomes" id="UP001597214"/>
    </source>
</evidence>
<protein>
    <submittedName>
        <fullName evidence="2">Restriction endonuclease</fullName>
        <ecNumber evidence="2">3.1.21.-</ecNumber>
    </submittedName>
</protein>
<reference evidence="3" key="1">
    <citation type="journal article" date="2019" name="Int. J. Syst. Evol. Microbiol.">
        <title>The Global Catalogue of Microorganisms (GCM) 10K type strain sequencing project: providing services to taxonomists for standard genome sequencing and annotation.</title>
        <authorList>
            <consortium name="The Broad Institute Genomics Platform"/>
            <consortium name="The Broad Institute Genome Sequencing Center for Infectious Disease"/>
            <person name="Wu L."/>
            <person name="Ma J."/>
        </authorList>
    </citation>
    <scope>NUCLEOTIDE SEQUENCE [LARGE SCALE GENOMIC DNA]</scope>
    <source>
        <strain evidence="3">CCUG 49339</strain>
    </source>
</reference>
<gene>
    <name evidence="2" type="ORF">ACFSCX_06140</name>
</gene>
<name>A0ABW4LM14_9BACI</name>
<dbReference type="InterPro" id="IPR011335">
    <property type="entry name" value="Restrct_endonuc-II-like"/>
</dbReference>
<dbReference type="EC" id="3.1.21.-" evidence="2"/>
<dbReference type="RefSeq" id="WP_377927288.1">
    <property type="nucleotide sequence ID" value="NZ_JBHUEM010000005.1"/>
</dbReference>
<keyword evidence="2" id="KW-0540">Nuclease</keyword>
<evidence type="ECO:0000313" key="2">
    <source>
        <dbReference type="EMBL" id="MFD1736141.1"/>
    </source>
</evidence>
<dbReference type="Gene3D" id="3.40.1350.10">
    <property type="match status" value="1"/>
</dbReference>
<sequence length="109" mass="12466">MRITKKLYTESHNLSLDLVITDPKDGLRIAVQCKNYSSESVGNGPLLKLEAGKRFYKCPATLFITTTSYTSKAIEYATQTRMEIWNGLMVEEKIVKWMKKASVSYPFFT</sequence>
<keyword evidence="3" id="KW-1185">Reference proteome</keyword>
<proteinExistence type="predicted"/>
<keyword evidence="2" id="KW-0255">Endonuclease</keyword>
<dbReference type="Pfam" id="PF04471">
    <property type="entry name" value="Mrr_cat"/>
    <property type="match status" value="1"/>
</dbReference>
<keyword evidence="2" id="KW-0378">Hydrolase</keyword>
<dbReference type="InterPro" id="IPR007560">
    <property type="entry name" value="Restrct_endonuc_IV_Mrr"/>
</dbReference>
<dbReference type="EMBL" id="JBHUEM010000005">
    <property type="protein sequence ID" value="MFD1736141.1"/>
    <property type="molecule type" value="Genomic_DNA"/>
</dbReference>
<feature type="domain" description="Restriction endonuclease type IV Mrr" evidence="1">
    <location>
        <begin position="11"/>
        <end position="87"/>
    </location>
</feature>
<evidence type="ECO:0000259" key="1">
    <source>
        <dbReference type="Pfam" id="PF04471"/>
    </source>
</evidence>
<dbReference type="PANTHER" id="PTHR30015">
    <property type="entry name" value="MRR RESTRICTION SYSTEM PROTEIN"/>
    <property type="match status" value="1"/>
</dbReference>
<dbReference type="InterPro" id="IPR011856">
    <property type="entry name" value="tRNA_endonuc-like_dom_sf"/>
</dbReference>
<dbReference type="GO" id="GO:0004519">
    <property type="term" value="F:endonuclease activity"/>
    <property type="evidence" value="ECO:0007669"/>
    <property type="project" value="UniProtKB-KW"/>
</dbReference>